<evidence type="ECO:0000259" key="2">
    <source>
        <dbReference type="Pfam" id="PF10545"/>
    </source>
</evidence>
<feature type="domain" description="MADF" evidence="2">
    <location>
        <begin position="11"/>
        <end position="43"/>
    </location>
</feature>
<dbReference type="OrthoDB" id="7917732at2759"/>
<accession>A0A9Q0S4R0</accession>
<dbReference type="InterPro" id="IPR006578">
    <property type="entry name" value="MADF-dom"/>
</dbReference>
<evidence type="ECO:0000256" key="1">
    <source>
        <dbReference type="SAM" id="MobiDB-lite"/>
    </source>
</evidence>
<reference evidence="3" key="1">
    <citation type="submission" date="2022-07" db="EMBL/GenBank/DDBJ databases">
        <authorList>
            <person name="Trinca V."/>
            <person name="Uliana J.V.C."/>
            <person name="Torres T.T."/>
            <person name="Ward R.J."/>
            <person name="Monesi N."/>
        </authorList>
    </citation>
    <scope>NUCLEOTIDE SEQUENCE</scope>
    <source>
        <strain evidence="3">HSMRA1968</strain>
        <tissue evidence="3">Whole embryos</tissue>
    </source>
</reference>
<feature type="non-terminal residue" evidence="3">
    <location>
        <position position="1"/>
    </location>
</feature>
<evidence type="ECO:0000313" key="3">
    <source>
        <dbReference type="EMBL" id="KAJ6643903.1"/>
    </source>
</evidence>
<comment type="caution">
    <text evidence="3">The sequence shown here is derived from an EMBL/GenBank/DDBJ whole genome shotgun (WGS) entry which is preliminary data.</text>
</comment>
<sequence length="91" mass="10683">MSTKYVFEEQLIMEVEAHREIYDKSDPNHKLKGKIEEAWREIAFVKKMFLQPNDEQFDENTDIAGNSIGSMEATKEFTTPASQVRREEEKL</sequence>
<dbReference type="AlphaFoldDB" id="A0A9Q0S4R0"/>
<dbReference type="Proteomes" id="UP001151699">
    <property type="component" value="Chromosome B"/>
</dbReference>
<protein>
    <recommendedName>
        <fullName evidence="2">MADF domain-containing protein</fullName>
    </recommendedName>
</protein>
<feature type="region of interest" description="Disordered" evidence="1">
    <location>
        <begin position="56"/>
        <end position="91"/>
    </location>
</feature>
<name>A0A9Q0S4R0_9DIPT</name>
<gene>
    <name evidence="3" type="ORF">Bhyg_08868</name>
</gene>
<dbReference type="Pfam" id="PF10545">
    <property type="entry name" value="MADF_DNA_bdg"/>
    <property type="match status" value="1"/>
</dbReference>
<proteinExistence type="predicted"/>
<organism evidence="3 4">
    <name type="scientific">Pseudolycoriella hygida</name>
    <dbReference type="NCBI Taxonomy" id="35572"/>
    <lineage>
        <taxon>Eukaryota</taxon>
        <taxon>Metazoa</taxon>
        <taxon>Ecdysozoa</taxon>
        <taxon>Arthropoda</taxon>
        <taxon>Hexapoda</taxon>
        <taxon>Insecta</taxon>
        <taxon>Pterygota</taxon>
        <taxon>Neoptera</taxon>
        <taxon>Endopterygota</taxon>
        <taxon>Diptera</taxon>
        <taxon>Nematocera</taxon>
        <taxon>Sciaroidea</taxon>
        <taxon>Sciaridae</taxon>
        <taxon>Pseudolycoriella</taxon>
    </lineage>
</organism>
<dbReference type="EMBL" id="WJQU01000002">
    <property type="protein sequence ID" value="KAJ6643903.1"/>
    <property type="molecule type" value="Genomic_DNA"/>
</dbReference>
<evidence type="ECO:0000313" key="4">
    <source>
        <dbReference type="Proteomes" id="UP001151699"/>
    </source>
</evidence>
<keyword evidence="4" id="KW-1185">Reference proteome</keyword>